<dbReference type="InterPro" id="IPR002491">
    <property type="entry name" value="ABC_transptr_periplasmic_BD"/>
</dbReference>
<dbReference type="PANTHER" id="PTHR30535">
    <property type="entry name" value="VITAMIN B12-BINDING PROTEIN"/>
    <property type="match status" value="1"/>
</dbReference>
<protein>
    <submittedName>
        <fullName evidence="3">Periplasmic binding protein</fullName>
    </submittedName>
</protein>
<keyword evidence="4" id="KW-1185">Reference proteome</keyword>
<dbReference type="InParanoid" id="A0LFJ1"/>
<feature type="domain" description="Fe/B12 periplasmic-binding" evidence="2">
    <location>
        <begin position="44"/>
        <end position="300"/>
    </location>
</feature>
<sequence precursor="true">MAAILVWFQLVLFVAAGAAPALAHALTLKDAAGKDVEIALPVRRVVFLSLYDLIPVFGIWDRAAGINRWAFDSAVLKGFPELKACTSVGTGDSVNVETLLSLHPDLVITWSYKPEVTAFLVERGLKVISVWPESLRELYQVIDLYGRIFQKEDRAREVRSLMENSLAATASKVSKVAPEKRPKVLWVWTKPTTVSGGIGLQQDLIRLIGAVNPAEHIPSKQADVSLEWIVAWDPDVIFIWGSARYGPGDLASNRQWKSVKAVRNGRVYKAPALSTWSPAVSTLALWMAYKAHPGCFDSREALEAIREFHMKCFGVPLEGLALD</sequence>
<dbReference type="HOGENOM" id="CLU_038034_13_3_7"/>
<feature type="chain" id="PRO_5002626103" evidence="1">
    <location>
        <begin position="24"/>
        <end position="323"/>
    </location>
</feature>
<dbReference type="OrthoDB" id="9775594at2"/>
<evidence type="ECO:0000259" key="2">
    <source>
        <dbReference type="PROSITE" id="PS50983"/>
    </source>
</evidence>
<dbReference type="AlphaFoldDB" id="A0LFJ1"/>
<dbReference type="Proteomes" id="UP000001784">
    <property type="component" value="Chromosome"/>
</dbReference>
<dbReference type="RefSeq" id="WP_011697366.1">
    <property type="nucleotide sequence ID" value="NC_008554.1"/>
</dbReference>
<feature type="signal peptide" evidence="1">
    <location>
        <begin position="1"/>
        <end position="23"/>
    </location>
</feature>
<dbReference type="PROSITE" id="PS50983">
    <property type="entry name" value="FE_B12_PBP"/>
    <property type="match status" value="1"/>
</dbReference>
<dbReference type="EMBL" id="CP000478">
    <property type="protein sequence ID" value="ABK16193.1"/>
    <property type="molecule type" value="Genomic_DNA"/>
</dbReference>
<evidence type="ECO:0000313" key="4">
    <source>
        <dbReference type="Proteomes" id="UP000001784"/>
    </source>
</evidence>
<dbReference type="STRING" id="335543.Sfum_0493"/>
<dbReference type="eggNOG" id="COG0614">
    <property type="taxonomic scope" value="Bacteria"/>
</dbReference>
<evidence type="ECO:0000313" key="3">
    <source>
        <dbReference type="EMBL" id="ABK16193.1"/>
    </source>
</evidence>
<dbReference type="Gene3D" id="3.40.50.1980">
    <property type="entry name" value="Nitrogenase molybdenum iron protein domain"/>
    <property type="match status" value="2"/>
</dbReference>
<dbReference type="SUPFAM" id="SSF53807">
    <property type="entry name" value="Helical backbone' metal receptor"/>
    <property type="match status" value="1"/>
</dbReference>
<evidence type="ECO:0000256" key="1">
    <source>
        <dbReference type="SAM" id="SignalP"/>
    </source>
</evidence>
<organism evidence="3 4">
    <name type="scientific">Syntrophobacter fumaroxidans (strain DSM 10017 / MPOB)</name>
    <dbReference type="NCBI Taxonomy" id="335543"/>
    <lineage>
        <taxon>Bacteria</taxon>
        <taxon>Pseudomonadati</taxon>
        <taxon>Thermodesulfobacteriota</taxon>
        <taxon>Syntrophobacteria</taxon>
        <taxon>Syntrophobacterales</taxon>
        <taxon>Syntrophobacteraceae</taxon>
        <taxon>Syntrophobacter</taxon>
    </lineage>
</organism>
<gene>
    <name evidence="3" type="ordered locus">Sfum_0493</name>
</gene>
<accession>A0LFJ1</accession>
<dbReference type="Pfam" id="PF01497">
    <property type="entry name" value="Peripla_BP_2"/>
    <property type="match status" value="1"/>
</dbReference>
<proteinExistence type="predicted"/>
<name>A0LFJ1_SYNFM</name>
<dbReference type="PANTHER" id="PTHR30535:SF33">
    <property type="entry name" value="PERIPLASMIC BINDING PROTEIN"/>
    <property type="match status" value="1"/>
</dbReference>
<reference evidence="3 4" key="1">
    <citation type="submission" date="2006-10" db="EMBL/GenBank/DDBJ databases">
        <title>Complete sequence of Syntrophobacter fumaroxidans MPOB.</title>
        <authorList>
            <consortium name="US DOE Joint Genome Institute"/>
            <person name="Copeland A."/>
            <person name="Lucas S."/>
            <person name="Lapidus A."/>
            <person name="Barry K."/>
            <person name="Detter J.C."/>
            <person name="Glavina del Rio T."/>
            <person name="Hammon N."/>
            <person name="Israni S."/>
            <person name="Pitluck S."/>
            <person name="Goltsman E.G."/>
            <person name="Martinez M."/>
            <person name="Schmutz J."/>
            <person name="Larimer F."/>
            <person name="Land M."/>
            <person name="Hauser L."/>
            <person name="Kyrpides N."/>
            <person name="Kim E."/>
            <person name="Boone D.R."/>
            <person name="Brockman F."/>
            <person name="Culley D."/>
            <person name="Ferry J."/>
            <person name="Gunsalus R."/>
            <person name="McInerney M.J."/>
            <person name="Morrison M."/>
            <person name="Plugge C."/>
            <person name="Rohlin L."/>
            <person name="Scholten J."/>
            <person name="Sieber J."/>
            <person name="Stams A.J.M."/>
            <person name="Worm P."/>
            <person name="Henstra A.M."/>
            <person name="Richardson P."/>
        </authorList>
    </citation>
    <scope>NUCLEOTIDE SEQUENCE [LARGE SCALE GENOMIC DNA]</scope>
    <source>
        <strain evidence="4">DSM 10017 / MPOB</strain>
    </source>
</reference>
<keyword evidence="1" id="KW-0732">Signal</keyword>
<dbReference type="InterPro" id="IPR050902">
    <property type="entry name" value="ABC_Transporter_SBP"/>
</dbReference>
<dbReference type="KEGG" id="sfu:Sfum_0493"/>